<dbReference type="PANTHER" id="PTHR24421:SF60">
    <property type="entry name" value="SENSOR HISTIDINE KINASE COMP"/>
    <property type="match status" value="1"/>
</dbReference>
<evidence type="ECO:0000256" key="2">
    <source>
        <dbReference type="ARBA" id="ARBA00012438"/>
    </source>
</evidence>
<feature type="transmembrane region" description="Helical" evidence="6">
    <location>
        <begin position="143"/>
        <end position="160"/>
    </location>
</feature>
<keyword evidence="3" id="KW-0808">Transferase</keyword>
<feature type="transmembrane region" description="Helical" evidence="6">
    <location>
        <begin position="110"/>
        <end position="131"/>
    </location>
</feature>
<evidence type="ECO:0000256" key="6">
    <source>
        <dbReference type="SAM" id="Phobius"/>
    </source>
</evidence>
<dbReference type="Pfam" id="PF02518">
    <property type="entry name" value="HATPase_c"/>
    <property type="match status" value="1"/>
</dbReference>
<dbReference type="InterPro" id="IPR036890">
    <property type="entry name" value="HATPase_C_sf"/>
</dbReference>
<feature type="transmembrane region" description="Helical" evidence="6">
    <location>
        <begin position="207"/>
        <end position="227"/>
    </location>
</feature>
<evidence type="ECO:0000259" key="8">
    <source>
        <dbReference type="Pfam" id="PF07730"/>
    </source>
</evidence>
<gene>
    <name evidence="9" type="ORF">R6U77_12925</name>
</gene>
<dbReference type="InterPro" id="IPR011712">
    <property type="entry name" value="Sig_transdc_His_kin_sub3_dim/P"/>
</dbReference>
<keyword evidence="4 9" id="KW-0418">Kinase</keyword>
<evidence type="ECO:0000259" key="7">
    <source>
        <dbReference type="Pfam" id="PF02518"/>
    </source>
</evidence>
<dbReference type="SUPFAM" id="SSF50156">
    <property type="entry name" value="PDZ domain-like"/>
    <property type="match status" value="1"/>
</dbReference>
<dbReference type="CDD" id="cd16917">
    <property type="entry name" value="HATPase_UhpB-NarQ-NarX-like"/>
    <property type="match status" value="1"/>
</dbReference>
<feature type="transmembrane region" description="Helical" evidence="6">
    <location>
        <begin position="5"/>
        <end position="23"/>
    </location>
</feature>
<dbReference type="SUPFAM" id="SSF55874">
    <property type="entry name" value="ATPase domain of HSP90 chaperone/DNA topoisomerase II/histidine kinase"/>
    <property type="match status" value="1"/>
</dbReference>
<feature type="transmembrane region" description="Helical" evidence="6">
    <location>
        <begin position="233"/>
        <end position="255"/>
    </location>
</feature>
<feature type="domain" description="Signal transduction histidine kinase subgroup 3 dimerisation and phosphoacceptor" evidence="8">
    <location>
        <begin position="548"/>
        <end position="605"/>
    </location>
</feature>
<evidence type="ECO:0000256" key="1">
    <source>
        <dbReference type="ARBA" id="ARBA00000085"/>
    </source>
</evidence>
<dbReference type="PANTHER" id="PTHR24421">
    <property type="entry name" value="NITRATE/NITRITE SENSOR PROTEIN NARX-RELATED"/>
    <property type="match status" value="1"/>
</dbReference>
<dbReference type="Proteomes" id="UP001322664">
    <property type="component" value="Chromosome"/>
</dbReference>
<reference evidence="9 10" key="1">
    <citation type="submission" date="2023-09" db="EMBL/GenBank/DDBJ databases">
        <authorList>
            <person name="Page C.A."/>
            <person name="Perez-Diaz I.M."/>
        </authorList>
    </citation>
    <scope>NUCLEOTIDE SEQUENCE [LARGE SCALE GENOMIC DNA]</scope>
    <source>
        <strain evidence="9 10">Ll15</strain>
    </source>
</reference>
<comment type="catalytic activity">
    <reaction evidence="1">
        <text>ATP + protein L-histidine = ADP + protein N-phospho-L-histidine.</text>
        <dbReference type="EC" id="2.7.13.3"/>
    </reaction>
</comment>
<accession>A0ABZ0RRD0</accession>
<feature type="transmembrane region" description="Helical" evidence="6">
    <location>
        <begin position="329"/>
        <end position="349"/>
    </location>
</feature>
<name>A0ABZ0RRD0_9BACI</name>
<dbReference type="EC" id="2.7.13.3" evidence="2"/>
<feature type="transmembrane region" description="Helical" evidence="6">
    <location>
        <begin position="355"/>
        <end position="371"/>
    </location>
</feature>
<keyword evidence="6" id="KW-1133">Transmembrane helix</keyword>
<organism evidence="9 10">
    <name type="scientific">Lysinibacillus louembei</name>
    <dbReference type="NCBI Taxonomy" id="1470088"/>
    <lineage>
        <taxon>Bacteria</taxon>
        <taxon>Bacillati</taxon>
        <taxon>Bacillota</taxon>
        <taxon>Bacilli</taxon>
        <taxon>Bacillales</taxon>
        <taxon>Bacillaceae</taxon>
        <taxon>Lysinibacillus</taxon>
    </lineage>
</organism>
<feature type="transmembrane region" description="Helical" evidence="6">
    <location>
        <begin position="166"/>
        <end position="187"/>
    </location>
</feature>
<dbReference type="InterPro" id="IPR003594">
    <property type="entry name" value="HATPase_dom"/>
</dbReference>
<dbReference type="EMBL" id="CP137624">
    <property type="protein sequence ID" value="WPK10783.1"/>
    <property type="molecule type" value="Genomic_DNA"/>
</dbReference>
<evidence type="ECO:0000313" key="10">
    <source>
        <dbReference type="Proteomes" id="UP001322664"/>
    </source>
</evidence>
<dbReference type="Pfam" id="PF07730">
    <property type="entry name" value="HisKA_3"/>
    <property type="match status" value="1"/>
</dbReference>
<keyword evidence="5" id="KW-0902">Two-component regulatory system</keyword>
<proteinExistence type="predicted"/>
<protein>
    <recommendedName>
        <fullName evidence="2">histidine kinase</fullName>
        <ecNumber evidence="2">2.7.13.3</ecNumber>
    </recommendedName>
</protein>
<dbReference type="Gene3D" id="3.30.565.10">
    <property type="entry name" value="Histidine kinase-like ATPase, C-terminal domain"/>
    <property type="match status" value="1"/>
</dbReference>
<feature type="transmembrane region" description="Helical" evidence="6">
    <location>
        <begin position="294"/>
        <end position="313"/>
    </location>
</feature>
<keyword evidence="6" id="KW-0472">Membrane</keyword>
<keyword evidence="10" id="KW-1185">Reference proteome</keyword>
<dbReference type="InterPro" id="IPR050482">
    <property type="entry name" value="Sensor_HK_TwoCompSys"/>
</dbReference>
<dbReference type="InterPro" id="IPR036034">
    <property type="entry name" value="PDZ_sf"/>
</dbReference>
<evidence type="ECO:0000256" key="4">
    <source>
        <dbReference type="ARBA" id="ARBA00022777"/>
    </source>
</evidence>
<dbReference type="RefSeq" id="WP_319835945.1">
    <property type="nucleotide sequence ID" value="NZ_CP137624.1"/>
</dbReference>
<evidence type="ECO:0000256" key="5">
    <source>
        <dbReference type="ARBA" id="ARBA00023012"/>
    </source>
</evidence>
<evidence type="ECO:0000256" key="3">
    <source>
        <dbReference type="ARBA" id="ARBA00022679"/>
    </source>
</evidence>
<keyword evidence="6" id="KW-0812">Transmembrane</keyword>
<sequence length="739" mass="85522">MKKHYFIFLLYVGIAIYLSIVAYHKPLIKIELQQQNEQWAVEAPYYSQWAAEQGIEAGDIILNVDNMPVSEISSTLYIHSIRAANELTTQKQDGTIRKIEILHKDLPVQFYLHVILPIIYFVLSLGAGFYLYKRQKDIASMKWLILFILTIALAYLSSTASSKLNLLGGIITNGGILLAPLVLLQFLQNYYRYLHIKWTFIQRIEMLYILPVIGAVLGGVEIVYPFLRNTTSLIILTTSFLLFACSLWILLHGYYKTRMIQLRLLILSVILPFLPFLLLFVVPEVIRQRPILEAEYSILFVLLIPFCFMFLRVSERLFDIHYYITRTSYYLVVTSALTIWLWLGLYFLMDNVPNGILVVFLFIFILLFFYIKEKVDAKYRDILFTPKGNTIRQLSKVIDQMSIAYRVEVLLSILKEEAAKHLEIQNIKIVNNDGSSRPAECVMTDEQMQQLHAGEIIKLSNVYVALIHQEARMQRLLLIEHQGTIRLKDEELLWLKLLLKYAGSAIESLKKIEELLRELQSLQQTAEQEPIWLKKLVWLKVEQEKYYVAQELHDTVLQNLTHLTREIGLLVEDETAVSAQELYEQMHNNVQDLRAYCETLKPPVLDKFGLTAALSQLAQQVSNKAKFKLCTTFERVYLQHEQLPLVIYRIVQELLNNALKHSDATKVTLSLQELDEGFELIYEDDGMGCELEQMLQTDSLGIRGIKERVEAFNGYCRIEANVNEGVFIHIIIEGSVEDD</sequence>
<feature type="transmembrane region" description="Helical" evidence="6">
    <location>
        <begin position="262"/>
        <end position="282"/>
    </location>
</feature>
<evidence type="ECO:0000313" key="9">
    <source>
        <dbReference type="EMBL" id="WPK10783.1"/>
    </source>
</evidence>
<dbReference type="GO" id="GO:0016301">
    <property type="term" value="F:kinase activity"/>
    <property type="evidence" value="ECO:0007669"/>
    <property type="project" value="UniProtKB-KW"/>
</dbReference>
<feature type="domain" description="Histidine kinase/HSP90-like ATPase" evidence="7">
    <location>
        <begin position="646"/>
        <end position="730"/>
    </location>
</feature>